<keyword evidence="1" id="KW-0677">Repeat</keyword>
<dbReference type="InterPro" id="IPR050661">
    <property type="entry name" value="BglG_antiterminators"/>
</dbReference>
<keyword evidence="5" id="KW-1185">Reference proteome</keyword>
<protein>
    <submittedName>
        <fullName evidence="4">PRD domain-containing protein</fullName>
    </submittedName>
</protein>
<proteinExistence type="predicted"/>
<dbReference type="PANTHER" id="PTHR30185:SF15">
    <property type="entry name" value="CRYPTIC BETA-GLUCOSIDE BGL OPERON ANTITERMINATOR"/>
    <property type="match status" value="1"/>
</dbReference>
<dbReference type="Pfam" id="PF03123">
    <property type="entry name" value="CAT_RBD"/>
    <property type="match status" value="1"/>
</dbReference>
<sequence length="299" mass="31757">MLVVRKVLNNSVVLCTDDQGRDCVATGRGIAFLVPVGGTVDPALVQRLFVAADPDSADRLAARIATLPAEVVALATAIGDTAGQEFGDQLAERLVVPLADHLDGALERARAGVTIDYPLRWETEAFYPGQVRFARSALGLIERETGVLLPEVEAIPIALHLVNAELGTTSVGATLDLTRVVAESLALIEDRLGTGVPAGHPAVARFAAHMHHLVGRHRATGPDPTLTAFLRPLADRRPEVARCAHRIAVLLRDRLGEELDEQDELLLVLHITRLIADSGGPTNPGGHPATEVDNPANGH</sequence>
<dbReference type="InterPro" id="IPR004341">
    <property type="entry name" value="CAT_RNA-bd_dom"/>
</dbReference>
<feature type="domain" description="PRD" evidence="3">
    <location>
        <begin position="172"/>
        <end position="281"/>
    </location>
</feature>
<evidence type="ECO:0000256" key="1">
    <source>
        <dbReference type="ARBA" id="ARBA00022737"/>
    </source>
</evidence>
<dbReference type="InterPro" id="IPR036650">
    <property type="entry name" value="CAT_RNA-bd_dom_sf"/>
</dbReference>
<comment type="caution">
    <text evidence="4">The sequence shown here is derived from an EMBL/GenBank/DDBJ whole genome shotgun (WGS) entry which is preliminary data.</text>
</comment>
<dbReference type="Gene3D" id="2.30.24.10">
    <property type="entry name" value="CAT RNA-binding domain"/>
    <property type="match status" value="1"/>
</dbReference>
<accession>A0A7X6KU06</accession>
<feature type="domain" description="PRD" evidence="3">
    <location>
        <begin position="66"/>
        <end position="171"/>
    </location>
</feature>
<dbReference type="Gene3D" id="1.10.1790.10">
    <property type="entry name" value="PRD domain"/>
    <property type="match status" value="2"/>
</dbReference>
<evidence type="ECO:0000313" key="4">
    <source>
        <dbReference type="EMBL" id="NKY22281.1"/>
    </source>
</evidence>
<reference evidence="4 5" key="1">
    <citation type="submission" date="2020-04" db="EMBL/GenBank/DDBJ databases">
        <title>MicrobeNet Type strains.</title>
        <authorList>
            <person name="Nicholson A.C."/>
        </authorList>
    </citation>
    <scope>NUCLEOTIDE SEQUENCE [LARGE SCALE GENOMIC DNA]</scope>
    <source>
        <strain evidence="4 5">ATCC BAA-788</strain>
    </source>
</reference>
<dbReference type="SMART" id="SM01061">
    <property type="entry name" value="CAT_RBD"/>
    <property type="match status" value="1"/>
</dbReference>
<dbReference type="InterPro" id="IPR036634">
    <property type="entry name" value="PRD_sf"/>
</dbReference>
<dbReference type="GO" id="GO:0003723">
    <property type="term" value="F:RNA binding"/>
    <property type="evidence" value="ECO:0007669"/>
    <property type="project" value="InterPro"/>
</dbReference>
<dbReference type="PANTHER" id="PTHR30185">
    <property type="entry name" value="CRYPTIC BETA-GLUCOSIDE BGL OPERON ANTITERMINATOR"/>
    <property type="match status" value="1"/>
</dbReference>
<dbReference type="GO" id="GO:0006355">
    <property type="term" value="P:regulation of DNA-templated transcription"/>
    <property type="evidence" value="ECO:0007669"/>
    <property type="project" value="InterPro"/>
</dbReference>
<dbReference type="EMBL" id="JAAXOX010000002">
    <property type="protein sequence ID" value="NKY22281.1"/>
    <property type="molecule type" value="Genomic_DNA"/>
</dbReference>
<evidence type="ECO:0000259" key="3">
    <source>
        <dbReference type="PROSITE" id="PS51372"/>
    </source>
</evidence>
<organism evidence="4 5">
    <name type="scientific">Cellulomonas denverensis</name>
    <dbReference type="NCBI Taxonomy" id="264297"/>
    <lineage>
        <taxon>Bacteria</taxon>
        <taxon>Bacillati</taxon>
        <taxon>Actinomycetota</taxon>
        <taxon>Actinomycetes</taxon>
        <taxon>Micrococcales</taxon>
        <taxon>Cellulomonadaceae</taxon>
        <taxon>Cellulomonas</taxon>
    </lineage>
</organism>
<dbReference type="RefSeq" id="WP_168629380.1">
    <property type="nucleotide sequence ID" value="NZ_BONL01000012.1"/>
</dbReference>
<evidence type="ECO:0000256" key="2">
    <source>
        <dbReference type="SAM" id="MobiDB-lite"/>
    </source>
</evidence>
<name>A0A7X6KU06_9CELL</name>
<feature type="region of interest" description="Disordered" evidence="2">
    <location>
        <begin position="278"/>
        <end position="299"/>
    </location>
</feature>
<dbReference type="SUPFAM" id="SSF50151">
    <property type="entry name" value="SacY-like RNA-binding domain"/>
    <property type="match status" value="1"/>
</dbReference>
<dbReference type="Pfam" id="PF00874">
    <property type="entry name" value="PRD"/>
    <property type="match status" value="1"/>
</dbReference>
<gene>
    <name evidence="4" type="ORF">HGA03_06330</name>
</gene>
<dbReference type="SUPFAM" id="SSF63520">
    <property type="entry name" value="PTS-regulatory domain, PRD"/>
    <property type="match status" value="2"/>
</dbReference>
<dbReference type="PROSITE" id="PS51372">
    <property type="entry name" value="PRD_2"/>
    <property type="match status" value="2"/>
</dbReference>
<dbReference type="Proteomes" id="UP000581206">
    <property type="component" value="Unassembled WGS sequence"/>
</dbReference>
<dbReference type="InterPro" id="IPR011608">
    <property type="entry name" value="PRD"/>
</dbReference>
<evidence type="ECO:0000313" key="5">
    <source>
        <dbReference type="Proteomes" id="UP000581206"/>
    </source>
</evidence>
<dbReference type="AlphaFoldDB" id="A0A7X6KU06"/>